<dbReference type="InterPro" id="IPR058154">
    <property type="entry name" value="Bxb1_TTP-like"/>
</dbReference>
<keyword evidence="2" id="KW-1185">Reference proteome</keyword>
<protein>
    <submittedName>
        <fullName evidence="1">Uncharacterized protein</fullName>
    </submittedName>
</protein>
<dbReference type="EMBL" id="JAFMOF010000002">
    <property type="protein sequence ID" value="MBO0654067.1"/>
    <property type="molecule type" value="Genomic_DNA"/>
</dbReference>
<accession>A0A939FQA7</accession>
<dbReference type="Pfam" id="PF25681">
    <property type="entry name" value="Phage_TTP_17"/>
    <property type="match status" value="1"/>
</dbReference>
<reference evidence="1" key="1">
    <citation type="submission" date="2021-03" db="EMBL/GenBank/DDBJ databases">
        <title>Streptomyces strains.</title>
        <authorList>
            <person name="Lund M.B."/>
            <person name="Toerring T."/>
        </authorList>
    </citation>
    <scope>NUCLEOTIDE SEQUENCE</scope>
    <source>
        <strain evidence="1">JCM 4242</strain>
    </source>
</reference>
<dbReference type="Proteomes" id="UP000664781">
    <property type="component" value="Unassembled WGS sequence"/>
</dbReference>
<sequence length="199" mass="21094">MAEKIEPVINPSQGYVYVAEVGTPMPALPILPKDPNATMPQVGGVKSTAWRDVGNTSLENGIEMSVDGDDAETLGSWQNPNLKQTNPKKTYALTVNLEDFTVETYKLYYGAGDEAVITDPVTSKPVGFNIPLNPTATEKALLIVGTDGDNAVAWHYPKVAIIGGDSITLDPAALSEVPVKATILGYGGSTGTVTERYPL</sequence>
<name>A0A939FQA7_9ACTN</name>
<dbReference type="AlphaFoldDB" id="A0A939FQA7"/>
<evidence type="ECO:0000313" key="1">
    <source>
        <dbReference type="EMBL" id="MBO0654067.1"/>
    </source>
</evidence>
<gene>
    <name evidence="1" type="ORF">J1792_15180</name>
</gene>
<proteinExistence type="predicted"/>
<evidence type="ECO:0000313" key="2">
    <source>
        <dbReference type="Proteomes" id="UP000664781"/>
    </source>
</evidence>
<organism evidence="1 2">
    <name type="scientific">Streptomyces triculaminicus</name>
    <dbReference type="NCBI Taxonomy" id="2816232"/>
    <lineage>
        <taxon>Bacteria</taxon>
        <taxon>Bacillati</taxon>
        <taxon>Actinomycetota</taxon>
        <taxon>Actinomycetes</taxon>
        <taxon>Kitasatosporales</taxon>
        <taxon>Streptomycetaceae</taxon>
        <taxon>Streptomyces</taxon>
    </lineage>
</organism>
<comment type="caution">
    <text evidence="1">The sequence shown here is derived from an EMBL/GenBank/DDBJ whole genome shotgun (WGS) entry which is preliminary data.</text>
</comment>
<dbReference type="RefSeq" id="WP_207247458.1">
    <property type="nucleotide sequence ID" value="NZ_JAFMOF010000002.1"/>
</dbReference>